<dbReference type="PANTHER" id="PTHR11439">
    <property type="entry name" value="GAG-POL-RELATED RETROTRANSPOSON"/>
    <property type="match status" value="1"/>
</dbReference>
<evidence type="ECO:0000256" key="10">
    <source>
        <dbReference type="SAM" id="Coils"/>
    </source>
</evidence>
<dbReference type="SUPFAM" id="SSF56672">
    <property type="entry name" value="DNA/RNA polymerases"/>
    <property type="match status" value="1"/>
</dbReference>
<evidence type="ECO:0000256" key="7">
    <source>
        <dbReference type="ARBA" id="ARBA00023242"/>
    </source>
</evidence>
<feature type="compositionally biased region" description="Basic and acidic residues" evidence="11">
    <location>
        <begin position="828"/>
        <end position="837"/>
    </location>
</feature>
<evidence type="ECO:0000256" key="1">
    <source>
        <dbReference type="ARBA" id="ARBA00000077"/>
    </source>
</evidence>
<feature type="compositionally biased region" description="Polar residues" evidence="11">
    <location>
        <begin position="817"/>
        <end position="826"/>
    </location>
</feature>
<dbReference type="Gene3D" id="3.10.10.10">
    <property type="entry name" value="HIV Type 1 Reverse Transcriptase, subunit A, domain 1"/>
    <property type="match status" value="1"/>
</dbReference>
<keyword evidence="6" id="KW-0694">RNA-binding</keyword>
<dbReference type="Gene3D" id="3.30.420.10">
    <property type="entry name" value="Ribonuclease H-like superfamily/Ribonuclease H"/>
    <property type="match status" value="1"/>
</dbReference>
<feature type="compositionally biased region" description="Basic and acidic residues" evidence="11">
    <location>
        <begin position="798"/>
        <end position="813"/>
    </location>
</feature>
<keyword evidence="5" id="KW-0645">Protease</keyword>
<dbReference type="SUPFAM" id="SSF53098">
    <property type="entry name" value="Ribonuclease H-like"/>
    <property type="match status" value="1"/>
</dbReference>
<dbReference type="InterPro" id="IPR012337">
    <property type="entry name" value="RNaseH-like_sf"/>
</dbReference>
<keyword evidence="5" id="KW-0378">Hydrolase</keyword>
<protein>
    <recommendedName>
        <fullName evidence="12">Integrase catalytic domain-containing protein</fullName>
    </recommendedName>
</protein>
<dbReference type="InterPro" id="IPR043502">
    <property type="entry name" value="DNA/RNA_pol_sf"/>
</dbReference>
<dbReference type="Gene3D" id="2.40.70.10">
    <property type="entry name" value="Acid Proteases"/>
    <property type="match status" value="1"/>
</dbReference>
<dbReference type="OrthoDB" id="4092852at2759"/>
<evidence type="ECO:0000256" key="8">
    <source>
        <dbReference type="ARBA" id="ARBA00025590"/>
    </source>
</evidence>
<dbReference type="STRING" id="52247.A0A4T0X2Y8"/>
<evidence type="ECO:0000313" key="13">
    <source>
        <dbReference type="EMBL" id="TID28589.1"/>
    </source>
</evidence>
<name>A0A4T0X2Y8_9ASCO</name>
<keyword evidence="5" id="KW-0064">Aspartyl protease</keyword>
<dbReference type="GO" id="GO:0005737">
    <property type="term" value="C:cytoplasm"/>
    <property type="evidence" value="ECO:0007669"/>
    <property type="project" value="UniProtKB-SubCell"/>
</dbReference>
<dbReference type="InterPro" id="IPR001584">
    <property type="entry name" value="Integrase_cat-core"/>
</dbReference>
<keyword evidence="7" id="KW-0539">Nucleus</keyword>
<dbReference type="EMBL" id="SELW01000386">
    <property type="protein sequence ID" value="TID28589.1"/>
    <property type="molecule type" value="Genomic_DNA"/>
</dbReference>
<dbReference type="PROSITE" id="PS50994">
    <property type="entry name" value="INTEGRASE"/>
    <property type="match status" value="1"/>
</dbReference>
<comment type="function">
    <text evidence="8">Reverse transcriptase/ribonuclease H (RT) is a multifunctional enzyme that catalyzes the conversion of the retro-elements RNA genome into dsDNA within the VLP. The enzyme displays a DNA polymerase activity that can copy either DNA or RNA templates, and a ribonuclease H (RNase H) activity that cleaves the RNA strand of RNA-DNA heteroduplexes during plus-strand synthesis and hydrolyzes RNA primers. The conversion leads to a linear dsDNA copy of the retrotransposon that includes long terminal repeats (LTRs) at both ends.</text>
</comment>
<comment type="catalytic activity">
    <reaction evidence="1">
        <text>Endonucleolytic cleavage to 5'-phosphomonoester.</text>
        <dbReference type="EC" id="3.1.26.4"/>
    </reaction>
</comment>
<organism evidence="13 14">
    <name type="scientific">Pichia inconspicua</name>
    <dbReference type="NCBI Taxonomy" id="52247"/>
    <lineage>
        <taxon>Eukaryota</taxon>
        <taxon>Fungi</taxon>
        <taxon>Dikarya</taxon>
        <taxon>Ascomycota</taxon>
        <taxon>Saccharomycotina</taxon>
        <taxon>Pichiomycetes</taxon>
        <taxon>Pichiales</taxon>
        <taxon>Pichiaceae</taxon>
        <taxon>Pichia</taxon>
    </lineage>
</organism>
<accession>A0A4T0X2Y8</accession>
<evidence type="ECO:0000256" key="3">
    <source>
        <dbReference type="ARBA" id="ARBA00004496"/>
    </source>
</evidence>
<dbReference type="CDD" id="cd09272">
    <property type="entry name" value="RNase_HI_RT_Ty1"/>
    <property type="match status" value="1"/>
</dbReference>
<keyword evidence="14" id="KW-1185">Reference proteome</keyword>
<comment type="subcellular location">
    <subcellularLocation>
        <location evidence="3">Cytoplasm</location>
    </subcellularLocation>
    <subcellularLocation>
        <location evidence="2">Nucleus</location>
    </subcellularLocation>
</comment>
<dbReference type="GO" id="GO:0004523">
    <property type="term" value="F:RNA-DNA hybrid ribonuclease activity"/>
    <property type="evidence" value="ECO:0007669"/>
    <property type="project" value="UniProtKB-EC"/>
</dbReference>
<dbReference type="Gene3D" id="3.30.70.270">
    <property type="match status" value="1"/>
</dbReference>
<dbReference type="InterPro" id="IPR021109">
    <property type="entry name" value="Peptidase_aspartic_dom_sf"/>
</dbReference>
<feature type="domain" description="Integrase catalytic" evidence="12">
    <location>
        <begin position="504"/>
        <end position="666"/>
    </location>
</feature>
<dbReference type="InterPro" id="IPR054722">
    <property type="entry name" value="PolX-like_BBD"/>
</dbReference>
<dbReference type="GO" id="GO:0004190">
    <property type="term" value="F:aspartic-type endopeptidase activity"/>
    <property type="evidence" value="ECO:0007669"/>
    <property type="project" value="UniProtKB-KW"/>
</dbReference>
<dbReference type="GO" id="GO:0003723">
    <property type="term" value="F:RNA binding"/>
    <property type="evidence" value="ECO:0007669"/>
    <property type="project" value="UniProtKB-KW"/>
</dbReference>
<evidence type="ECO:0000256" key="2">
    <source>
        <dbReference type="ARBA" id="ARBA00004123"/>
    </source>
</evidence>
<dbReference type="InterPro" id="IPR013103">
    <property type="entry name" value="RVT_2"/>
</dbReference>
<reference evidence="13 14" key="1">
    <citation type="journal article" date="2019" name="Front. Genet.">
        <title>Whole-Genome Sequencing of the Opportunistic Yeast Pathogen Candida inconspicua Uncovers Its Hybrid Origin.</title>
        <authorList>
            <person name="Mixao V."/>
            <person name="Hansen A.P."/>
            <person name="Saus E."/>
            <person name="Boekhout T."/>
            <person name="Lass-Florl C."/>
            <person name="Gabaldon T."/>
        </authorList>
    </citation>
    <scope>NUCLEOTIDE SEQUENCE [LARGE SCALE GENOMIC DNA]</scope>
    <source>
        <strain evidence="13 14">CBS 180</strain>
    </source>
</reference>
<proteinExistence type="predicted"/>
<feature type="compositionally biased region" description="Polar residues" evidence="11">
    <location>
        <begin position="856"/>
        <end position="869"/>
    </location>
</feature>
<dbReference type="GO" id="GO:0005634">
    <property type="term" value="C:nucleus"/>
    <property type="evidence" value="ECO:0007669"/>
    <property type="project" value="UniProtKB-SubCell"/>
</dbReference>
<evidence type="ECO:0000256" key="6">
    <source>
        <dbReference type="ARBA" id="ARBA00022884"/>
    </source>
</evidence>
<gene>
    <name evidence="13" type="ORF">CANINC_002397</name>
</gene>
<evidence type="ECO:0000256" key="9">
    <source>
        <dbReference type="ARBA" id="ARBA00025615"/>
    </source>
</evidence>
<dbReference type="Pfam" id="PF07727">
    <property type="entry name" value="RVT_2"/>
    <property type="match status" value="1"/>
</dbReference>
<comment type="caution">
    <text evidence="13">The sequence shown here is derived from an EMBL/GenBank/DDBJ whole genome shotgun (WGS) entry which is preliminary data.</text>
</comment>
<feature type="region of interest" description="Disordered" evidence="11">
    <location>
        <begin position="788"/>
        <end position="869"/>
    </location>
</feature>
<evidence type="ECO:0000313" key="14">
    <source>
        <dbReference type="Proteomes" id="UP000307173"/>
    </source>
</evidence>
<evidence type="ECO:0000256" key="4">
    <source>
        <dbReference type="ARBA" id="ARBA00022490"/>
    </source>
</evidence>
<dbReference type="PANTHER" id="PTHR11439:SF483">
    <property type="entry name" value="PEPTIDE SYNTHASE GLIP-LIKE, PUTATIVE (AFU_ORTHOLOGUE AFUA_3G12920)-RELATED"/>
    <property type="match status" value="1"/>
</dbReference>
<dbReference type="InterPro" id="IPR043128">
    <property type="entry name" value="Rev_trsase/Diguanyl_cyclase"/>
</dbReference>
<evidence type="ECO:0000259" key="12">
    <source>
        <dbReference type="PROSITE" id="PS50994"/>
    </source>
</evidence>
<feature type="coiled-coil region" evidence="10">
    <location>
        <begin position="915"/>
        <end position="942"/>
    </location>
</feature>
<dbReference type="Proteomes" id="UP000307173">
    <property type="component" value="Unassembled WGS sequence"/>
</dbReference>
<comment type="function">
    <text evidence="9">Integrase (IN) targets the VLP to the nucleus, where a subparticle preintegration complex (PIC) containing at least integrase and the newly synthesized dsDNA copy of the retrotransposon must transit the nuclear membrane. Once in the nucleus, integrase performs the integration of the dsDNA into the host genome.</text>
</comment>
<sequence>MSEGLLCTIENGVVTFQRDASTTEKANCIAIMKANPVSVKSTQKVDWLKFKEHFVNLCQSEFLHCNLDEIMDAKSVSSDLNPVIFGSIVNSFIKQYFADDIVRSVSSKLKGYEYYYALDEMNSQMDIFEQIQLFLRADKMRNTSEPSVKEVEEYSVLIKLMNYYIPPTSLQLIQFASFLPKGDRKEFLRELTSLKPKNVEDVDLDAITLAQMYKSFKRKFADSEEVNLVQKKKHKPFCKNCKKKHSGKCTAKKESVNHLEASLDVDGDIFSDDSCHFILDEKESEEEINLMEEDDEFLLDTGATVHVVNDKKWLSNVKNCQMNIRTVNAKKRYDIVGDVKLNDNLVLKNVVYIKDSPRNIISLSLLNKEGFDSFQNDCVCTIKKGNSIICQVSLKDKLYVLNVRNLKEEQQVYFVLGNDSKSTRTFKDYGEKEDEILDKILGEEDEGHHMMNEKEKPIWFSGHLKFGHASKNQLSTLGIKVKDKIPDYCLDCAGLVNKTYGKPSSDEPIEGEMLSADLIGPIYNQYALVCVDNKTKYLSCYILNHKSEVTDKTISIIKILNNILHLQNKSVVRLRADNEFRTVKLIQFCEDNGIAAEFTAPNSSFQNGTAENANRQVKQKLRLLMKQSGISKSLWTYAFKHAIYVLNHIPRNLDTESPWKKISGKSKDILDMSPFGCLMFYYNYNNDQKVFTDYKSGIFLGYDNTNKIAFILDVENKKIVRSSAFKAIENIFPLQKRNWYDIKSNKDKNDNEFFPTTTLQGSSNDSSLLGIGGGTSSSMSSINMSSIQSLKSPNLTSNEKELTDKTEAVDRGPDSQIRISDTSLTSPIDKEVNKEYESVEVDQNNNKTGGQKFLDDNTQNLSNASPNPEFSDRITTLNDNLPSNSIPETQVERISKHANTYNETQRTSSRDNLTLILLENQNKLLENQNKNHEKSLICMQELTKELITSNHTHTENVIRLSHRPSNIPNEDGLLNLAKSNQSTETNSMQNNDKQQLIKDKETQALLEYNKPSSSPPPESDKEALELTIPQTPVFDVTIPSTSTPMEDYQRALELSHKYALNPSSKRIIHANDDDEYITLVSKQKKRVQEGPSLHAKAINPDGSVNEIGKATSKVSINVFDKSRNQTPVANRTSIYPQTSTTSIVSAKTVGLNGNIQDESPEIEEHDVNLLVNKAKYLIPETLADALKTPQKNEWKKALQEELQSIHENRVYKKIKRSEVPSTALIVKSRLVFAVKQEQDSVTKNNYDRFKVRLVAKGFTQEIGVNYLDIYSPVMKYDSLRLVLSLAGMKNWNIRQLDAKNAFLNGDLDVPVYLQPPTGVTKSKDVIWKLNKSLYGLKQSPRIWYQTLTNELLRHGFTASILEPCLLRKKHCIILIYVDDILITGKTNKDIEDAAAILKQKFVMKDMGEPRMFLGMNLNKLPNGEGYSLSLKDTIERMVEDSKITLTTRTISTPISQGFDRDTSEFKLLDPEAHQKYRSYVGMFGFLASTVRFDLAFTVSYLSRYQECPTDYHLKAALRTMNYLNQTKNFTLIFGVNKQRIDFKDFRLVDKTDNPVVYDYPEELFFKLTTVTDADWAGDHRDRKSQCGAIILLNGNPISWFSRKESDVAISSAESEYIGMFEATKESMAMYNLLHEVGIKIPYFNLVGDNQSALTLGAHNAQSRKTKHIDLRYHFVRDMYHKKRVKLAYVQSSKNPADILTKFPSIKNFEMSKDILTK</sequence>
<keyword evidence="4" id="KW-0963">Cytoplasm</keyword>
<dbReference type="InterPro" id="IPR036397">
    <property type="entry name" value="RNaseH_sf"/>
</dbReference>
<keyword evidence="10" id="KW-0175">Coiled coil</keyword>
<evidence type="ECO:0000256" key="11">
    <source>
        <dbReference type="SAM" id="MobiDB-lite"/>
    </source>
</evidence>
<dbReference type="Pfam" id="PF22936">
    <property type="entry name" value="Pol_BBD"/>
    <property type="match status" value="1"/>
</dbReference>
<dbReference type="GO" id="GO:0015074">
    <property type="term" value="P:DNA integration"/>
    <property type="evidence" value="ECO:0007669"/>
    <property type="project" value="InterPro"/>
</dbReference>
<evidence type="ECO:0000256" key="5">
    <source>
        <dbReference type="ARBA" id="ARBA00022750"/>
    </source>
</evidence>